<reference evidence="5" key="2">
    <citation type="submission" date="2021-04" db="EMBL/GenBank/DDBJ databases">
        <authorList>
            <person name="Gilroy R."/>
        </authorList>
    </citation>
    <scope>NUCLEOTIDE SEQUENCE</scope>
    <source>
        <strain evidence="5">CHK188-5543</strain>
    </source>
</reference>
<proteinExistence type="predicted"/>
<protein>
    <submittedName>
        <fullName evidence="5">Aldo/keto reductase</fullName>
    </submittedName>
</protein>
<dbReference type="SUPFAM" id="SSF51430">
    <property type="entry name" value="NAD(P)-linked oxidoreductase"/>
    <property type="match status" value="1"/>
</dbReference>
<feature type="domain" description="4Fe-4S ferredoxin-type" evidence="4">
    <location>
        <begin position="331"/>
        <end position="360"/>
    </location>
</feature>
<reference evidence="5" key="1">
    <citation type="journal article" date="2021" name="PeerJ">
        <title>Extensive microbial diversity within the chicken gut microbiome revealed by metagenomics and culture.</title>
        <authorList>
            <person name="Gilroy R."/>
            <person name="Ravi A."/>
            <person name="Getino M."/>
            <person name="Pursley I."/>
            <person name="Horton D.L."/>
            <person name="Alikhan N.F."/>
            <person name="Baker D."/>
            <person name="Gharbi K."/>
            <person name="Hall N."/>
            <person name="Watson M."/>
            <person name="Adriaenssens E.M."/>
            <person name="Foster-Nyarko E."/>
            <person name="Jarju S."/>
            <person name="Secka A."/>
            <person name="Antonio M."/>
            <person name="Oren A."/>
            <person name="Chaudhuri R.R."/>
            <person name="La Ragione R."/>
            <person name="Hildebrand F."/>
            <person name="Pallen M.J."/>
        </authorList>
    </citation>
    <scope>NUCLEOTIDE SEQUENCE</scope>
    <source>
        <strain evidence="5">CHK188-5543</strain>
    </source>
</reference>
<dbReference type="InterPro" id="IPR023210">
    <property type="entry name" value="NADP_OxRdtase_dom"/>
</dbReference>
<dbReference type="InterPro" id="IPR017896">
    <property type="entry name" value="4Fe4S_Fe-S-bd"/>
</dbReference>
<gene>
    <name evidence="5" type="ORF">H9736_07195</name>
</gene>
<organism evidence="5 6">
    <name type="scientific">Candidatus Anaerotruncus excrementipullorum</name>
    <dbReference type="NCBI Taxonomy" id="2838465"/>
    <lineage>
        <taxon>Bacteria</taxon>
        <taxon>Bacillati</taxon>
        <taxon>Bacillota</taxon>
        <taxon>Clostridia</taxon>
        <taxon>Eubacteriales</taxon>
        <taxon>Oscillospiraceae</taxon>
        <taxon>Anaerotruncus</taxon>
    </lineage>
</organism>
<evidence type="ECO:0000256" key="1">
    <source>
        <dbReference type="ARBA" id="ARBA00022723"/>
    </source>
</evidence>
<evidence type="ECO:0000259" key="4">
    <source>
        <dbReference type="PROSITE" id="PS51379"/>
    </source>
</evidence>
<dbReference type="Pfam" id="PF13187">
    <property type="entry name" value="Fer4_9"/>
    <property type="match status" value="1"/>
</dbReference>
<dbReference type="GO" id="GO:0046872">
    <property type="term" value="F:metal ion binding"/>
    <property type="evidence" value="ECO:0007669"/>
    <property type="project" value="UniProtKB-KW"/>
</dbReference>
<dbReference type="PANTHER" id="PTHR43312:SF2">
    <property type="entry name" value="OXIDOREDUCTASE"/>
    <property type="match status" value="1"/>
</dbReference>
<dbReference type="AlphaFoldDB" id="A0A9D1WU07"/>
<dbReference type="Proteomes" id="UP000886800">
    <property type="component" value="Unassembled WGS sequence"/>
</dbReference>
<feature type="domain" description="4Fe-4S ferredoxin-type" evidence="4">
    <location>
        <begin position="277"/>
        <end position="308"/>
    </location>
</feature>
<dbReference type="Gene3D" id="3.20.20.100">
    <property type="entry name" value="NADP-dependent oxidoreductase domain"/>
    <property type="match status" value="1"/>
</dbReference>
<dbReference type="PROSITE" id="PS51379">
    <property type="entry name" value="4FE4S_FER_2"/>
    <property type="match status" value="2"/>
</dbReference>
<name>A0A9D1WU07_9FIRM</name>
<dbReference type="GO" id="GO:0051536">
    <property type="term" value="F:iron-sulfur cluster binding"/>
    <property type="evidence" value="ECO:0007669"/>
    <property type="project" value="UniProtKB-KW"/>
</dbReference>
<keyword evidence="3" id="KW-0411">Iron-sulfur</keyword>
<sequence length="371" mass="41291">MKKLGFGLMRLPRTNPDDPAAVDRAAFQQMADTFLARGGTYFDTAYPYHGGASEGLFGEVVAARYPRQAFEITSKMPIYQVNCPEDYGRIFQKQLDSCRVDYFDNYLLHSLGADSYEKVEQLGGFAFLSRMQAAGKIRRIGFSYHDGADFLDRVLTEHPEIQLVQLQINYVDWEDPVVQARRCYEVCVKHRRPVAVMEPLKGGALTRLPHPAAQLLHSCAPAASLASWGLRYAAGLPGVEVVLSGMGDLAQLEENLTLLEGFSPLNSQEQAALEQAARIVRESTPIPCTSCGYCTPSCPKGIPIPDYFSLYNRRELFGMVPELADSYRRRCAAHAKPQDCIGCGGCEARCPQHLPIRQWLGRVARTFESEP</sequence>
<evidence type="ECO:0000313" key="6">
    <source>
        <dbReference type="Proteomes" id="UP000886800"/>
    </source>
</evidence>
<dbReference type="PANTHER" id="PTHR43312">
    <property type="entry name" value="D-THREO-ALDOSE 1-DEHYDROGENASE"/>
    <property type="match status" value="1"/>
</dbReference>
<dbReference type="SUPFAM" id="SSF46548">
    <property type="entry name" value="alpha-helical ferredoxin"/>
    <property type="match status" value="1"/>
</dbReference>
<accession>A0A9D1WU07</accession>
<dbReference type="Gene3D" id="3.30.70.20">
    <property type="match status" value="1"/>
</dbReference>
<keyword evidence="2" id="KW-0408">Iron</keyword>
<comment type="caution">
    <text evidence="5">The sequence shown here is derived from an EMBL/GenBank/DDBJ whole genome shotgun (WGS) entry which is preliminary data.</text>
</comment>
<dbReference type="InterPro" id="IPR053135">
    <property type="entry name" value="AKR2_Oxidoreductase"/>
</dbReference>
<dbReference type="EMBL" id="DXES01000160">
    <property type="protein sequence ID" value="HIX66020.1"/>
    <property type="molecule type" value="Genomic_DNA"/>
</dbReference>
<dbReference type="CDD" id="cd19096">
    <property type="entry name" value="AKR_Fe-S_oxidoreductase"/>
    <property type="match status" value="1"/>
</dbReference>
<dbReference type="InterPro" id="IPR036812">
    <property type="entry name" value="NAD(P)_OxRdtase_dom_sf"/>
</dbReference>
<evidence type="ECO:0000256" key="2">
    <source>
        <dbReference type="ARBA" id="ARBA00023004"/>
    </source>
</evidence>
<keyword evidence="1" id="KW-0479">Metal-binding</keyword>
<evidence type="ECO:0000256" key="3">
    <source>
        <dbReference type="ARBA" id="ARBA00023014"/>
    </source>
</evidence>
<dbReference type="Pfam" id="PF00248">
    <property type="entry name" value="Aldo_ket_red"/>
    <property type="match status" value="1"/>
</dbReference>
<dbReference type="PROSITE" id="PS00198">
    <property type="entry name" value="4FE4S_FER_1"/>
    <property type="match status" value="1"/>
</dbReference>
<evidence type="ECO:0000313" key="5">
    <source>
        <dbReference type="EMBL" id="HIX66020.1"/>
    </source>
</evidence>
<dbReference type="InterPro" id="IPR017900">
    <property type="entry name" value="4Fe4S_Fe_S_CS"/>
</dbReference>